<keyword evidence="3" id="KW-0847">Vitamin C</keyword>
<dbReference type="GO" id="GO:0051213">
    <property type="term" value="F:dioxygenase activity"/>
    <property type="evidence" value="ECO:0007669"/>
    <property type="project" value="UniProtKB-KW"/>
</dbReference>
<dbReference type="InterPro" id="IPR005123">
    <property type="entry name" value="Oxoglu/Fe-dep_dioxygenase_dom"/>
</dbReference>
<dbReference type="InterPro" id="IPR036322">
    <property type="entry name" value="WD40_repeat_dom_sf"/>
</dbReference>
<evidence type="ECO:0000259" key="7">
    <source>
        <dbReference type="PROSITE" id="PS51471"/>
    </source>
</evidence>
<comment type="caution">
    <text evidence="8">The sequence shown here is derived from an EMBL/GenBank/DDBJ whole genome shotgun (WGS) entry which is preliminary data.</text>
</comment>
<evidence type="ECO:0000256" key="6">
    <source>
        <dbReference type="ARBA" id="ARBA00023004"/>
    </source>
</evidence>
<accession>A0AA36JLF1</accession>
<keyword evidence="2" id="KW-0479">Metal-binding</keyword>
<comment type="cofactor">
    <cofactor evidence="1">
        <name>L-ascorbate</name>
        <dbReference type="ChEBI" id="CHEBI:38290"/>
    </cofactor>
</comment>
<evidence type="ECO:0000256" key="1">
    <source>
        <dbReference type="ARBA" id="ARBA00001961"/>
    </source>
</evidence>
<gene>
    <name evidence="8" type="ORF">EVOR1521_LOCUS29836</name>
</gene>
<name>A0AA36JLF1_9DINO</name>
<dbReference type="PANTHER" id="PTHR24014:SF4">
    <property type="entry name" value="2-OXOGLUTARATE AND IRON-DEPENDENT OXYGENASE DOMAIN-CONTAINING PROTEIN 2"/>
    <property type="match status" value="1"/>
</dbReference>
<evidence type="ECO:0000313" key="8">
    <source>
        <dbReference type="EMBL" id="CAJ1408408.1"/>
    </source>
</evidence>
<organism evidence="8 9">
    <name type="scientific">Effrenium voratum</name>
    <dbReference type="NCBI Taxonomy" id="2562239"/>
    <lineage>
        <taxon>Eukaryota</taxon>
        <taxon>Sar</taxon>
        <taxon>Alveolata</taxon>
        <taxon>Dinophyceae</taxon>
        <taxon>Suessiales</taxon>
        <taxon>Symbiodiniaceae</taxon>
        <taxon>Effrenium</taxon>
    </lineage>
</organism>
<dbReference type="InterPro" id="IPR006620">
    <property type="entry name" value="Pro_4_hyd_alph"/>
</dbReference>
<protein>
    <recommendedName>
        <fullName evidence="7">Fe2OG dioxygenase domain-containing protein</fullName>
    </recommendedName>
</protein>
<dbReference type="SMART" id="SM00702">
    <property type="entry name" value="P4Hc"/>
    <property type="match status" value="1"/>
</dbReference>
<proteinExistence type="predicted"/>
<evidence type="ECO:0000256" key="2">
    <source>
        <dbReference type="ARBA" id="ARBA00022723"/>
    </source>
</evidence>
<dbReference type="GO" id="GO:0031418">
    <property type="term" value="F:L-ascorbic acid binding"/>
    <property type="evidence" value="ECO:0007669"/>
    <property type="project" value="UniProtKB-KW"/>
</dbReference>
<keyword evidence="6" id="KW-0408">Iron</keyword>
<dbReference type="EMBL" id="CAUJNA010003718">
    <property type="protein sequence ID" value="CAJ1408408.1"/>
    <property type="molecule type" value="Genomic_DNA"/>
</dbReference>
<dbReference type="Proteomes" id="UP001178507">
    <property type="component" value="Unassembled WGS sequence"/>
</dbReference>
<dbReference type="SUPFAM" id="SSF50978">
    <property type="entry name" value="WD40 repeat-like"/>
    <property type="match status" value="1"/>
</dbReference>
<dbReference type="Gene3D" id="2.60.120.620">
    <property type="entry name" value="q2cbj1_9rhob like domain"/>
    <property type="match status" value="1"/>
</dbReference>
<keyword evidence="4" id="KW-0223">Dioxygenase</keyword>
<evidence type="ECO:0000256" key="4">
    <source>
        <dbReference type="ARBA" id="ARBA00022964"/>
    </source>
</evidence>
<dbReference type="GO" id="GO:0016705">
    <property type="term" value="F:oxidoreductase activity, acting on paired donors, with incorporation or reduction of molecular oxygen"/>
    <property type="evidence" value="ECO:0007669"/>
    <property type="project" value="InterPro"/>
</dbReference>
<dbReference type="AlphaFoldDB" id="A0AA36JLF1"/>
<reference evidence="8" key="1">
    <citation type="submission" date="2023-08" db="EMBL/GenBank/DDBJ databases">
        <authorList>
            <person name="Chen Y."/>
            <person name="Shah S."/>
            <person name="Dougan E. K."/>
            <person name="Thang M."/>
            <person name="Chan C."/>
        </authorList>
    </citation>
    <scope>NUCLEOTIDE SEQUENCE</scope>
</reference>
<dbReference type="GO" id="GO:0005506">
    <property type="term" value="F:iron ion binding"/>
    <property type="evidence" value="ECO:0007669"/>
    <property type="project" value="InterPro"/>
</dbReference>
<dbReference type="PANTHER" id="PTHR24014">
    <property type="entry name" value="2-OXOGLUTARATE AND IRON-DEPENDENT OXYGENASE DOMAIN-CONTAINING PROTEIN 2"/>
    <property type="match status" value="1"/>
</dbReference>
<keyword evidence="5" id="KW-0560">Oxidoreductase</keyword>
<feature type="domain" description="Fe2OG dioxygenase" evidence="7">
    <location>
        <begin position="286"/>
        <end position="398"/>
    </location>
</feature>
<evidence type="ECO:0000256" key="5">
    <source>
        <dbReference type="ARBA" id="ARBA00023002"/>
    </source>
</evidence>
<sequence length="423" mass="47691">MAEDVPQQYNIIRFSQSPLKDGNGHQSHCEKVVYFKGYDKVAFVEQGSKSLKMCTPDMQPYLEIKDFTQTPLCAEYIDKYSYVAVSCSDLTLSFFDADNGLKLARRIETKTAQLVLCWSEVAQVLFSADHEGRILAWDLTLVKSGMNKVYESGGGDPWRDFVKAVRRRDFSLSCFITRLEELLAPELRQALRQKDPKAAIRGLAARQLSDAFALPLLSADFCAQLLAAARGAREEAEKRQQVTPGLLLSARWYLNKIDGSFTDLFDRLLTDVLRIVDEALFAESHPIAYHQAYCINYEEGRDVSLKAHTDDSDLTVNVFLGHPGFSGSELMLLEPSDRDVACGTPRWKDPTYEGRSVAFRHETVGTAVLHPGDRWHAVEPLTSGSRWNLIIMAMRNDKEWKRTFYEETASHLAEKASWLAAGS</sequence>
<evidence type="ECO:0000256" key="3">
    <source>
        <dbReference type="ARBA" id="ARBA00022896"/>
    </source>
</evidence>
<dbReference type="PROSITE" id="PS51471">
    <property type="entry name" value="FE2OG_OXY"/>
    <property type="match status" value="1"/>
</dbReference>
<evidence type="ECO:0000313" key="9">
    <source>
        <dbReference type="Proteomes" id="UP001178507"/>
    </source>
</evidence>
<keyword evidence="9" id="KW-1185">Reference proteome</keyword>